<gene>
    <name evidence="1" type="ORF">A3A57_02945</name>
</gene>
<proteinExistence type="predicted"/>
<sequence length="63" mass="7122">MIRKGIFFELGIFASEENADDLESKIASIVGLSGHGCDEVWTEVSAWLENKRLKEVLKQKLLE</sequence>
<name>A0A1G1WXK2_9BACT</name>
<comment type="caution">
    <text evidence="1">The sequence shown here is derived from an EMBL/GenBank/DDBJ whole genome shotgun (WGS) entry which is preliminary data.</text>
</comment>
<dbReference type="AlphaFoldDB" id="A0A1G1WXK2"/>
<organism evidence="1 2">
    <name type="scientific">Candidatus Woykebacteria bacterium RIFCSPLOWO2_01_FULL_41_12</name>
    <dbReference type="NCBI Taxonomy" id="1802604"/>
    <lineage>
        <taxon>Bacteria</taxon>
        <taxon>Candidatus Woykeibacteriota</taxon>
    </lineage>
</organism>
<accession>A0A1G1WXK2</accession>
<evidence type="ECO:0000313" key="2">
    <source>
        <dbReference type="Proteomes" id="UP000179279"/>
    </source>
</evidence>
<reference evidence="1 2" key="1">
    <citation type="journal article" date="2016" name="Nat. Commun.">
        <title>Thousands of microbial genomes shed light on interconnected biogeochemical processes in an aquifer system.</title>
        <authorList>
            <person name="Anantharaman K."/>
            <person name="Brown C.T."/>
            <person name="Hug L.A."/>
            <person name="Sharon I."/>
            <person name="Castelle C.J."/>
            <person name="Probst A.J."/>
            <person name="Thomas B.C."/>
            <person name="Singh A."/>
            <person name="Wilkins M.J."/>
            <person name="Karaoz U."/>
            <person name="Brodie E.L."/>
            <person name="Williams K.H."/>
            <person name="Hubbard S.S."/>
            <person name="Banfield J.F."/>
        </authorList>
    </citation>
    <scope>NUCLEOTIDE SEQUENCE [LARGE SCALE GENOMIC DNA]</scope>
</reference>
<protein>
    <submittedName>
        <fullName evidence="1">Uncharacterized protein</fullName>
    </submittedName>
</protein>
<dbReference type="EMBL" id="MHDA01000024">
    <property type="protein sequence ID" value="OGY32050.1"/>
    <property type="molecule type" value="Genomic_DNA"/>
</dbReference>
<dbReference type="Proteomes" id="UP000179279">
    <property type="component" value="Unassembled WGS sequence"/>
</dbReference>
<evidence type="ECO:0000313" key="1">
    <source>
        <dbReference type="EMBL" id="OGY32050.1"/>
    </source>
</evidence>